<reference evidence="1 2" key="1">
    <citation type="submission" date="2018-08" db="EMBL/GenBank/DDBJ databases">
        <title>Genome sequencing of Agrobacterium vitis strain ICMP 10754.</title>
        <authorList>
            <person name="Visnovsky S.B."/>
            <person name="Pitman A.R."/>
        </authorList>
    </citation>
    <scope>NUCLEOTIDE SEQUENCE [LARGE SCALE GENOMIC DNA]</scope>
    <source>
        <strain evidence="1 2">ICMP 10754</strain>
    </source>
</reference>
<gene>
    <name evidence="1" type="ORF">DXT89_25395</name>
</gene>
<organism evidence="1 2">
    <name type="scientific">Agrobacterium vitis</name>
    <name type="common">Rhizobium vitis</name>
    <dbReference type="NCBI Taxonomy" id="373"/>
    <lineage>
        <taxon>Bacteria</taxon>
        <taxon>Pseudomonadati</taxon>
        <taxon>Pseudomonadota</taxon>
        <taxon>Alphaproteobacteria</taxon>
        <taxon>Hyphomicrobiales</taxon>
        <taxon>Rhizobiaceae</taxon>
        <taxon>Rhizobium/Agrobacterium group</taxon>
        <taxon>Agrobacterium</taxon>
    </lineage>
</organism>
<evidence type="ECO:0000313" key="2">
    <source>
        <dbReference type="Proteomes" id="UP000436911"/>
    </source>
</evidence>
<comment type="caution">
    <text evidence="1">The sequence shown here is derived from an EMBL/GenBank/DDBJ whole genome shotgun (WGS) entry which is preliminary data.</text>
</comment>
<evidence type="ECO:0000313" key="1">
    <source>
        <dbReference type="EMBL" id="KAA3520646.1"/>
    </source>
</evidence>
<name>A0A7J4WXM7_AGRVI</name>
<dbReference type="Proteomes" id="UP000436911">
    <property type="component" value="Unassembled WGS sequence"/>
</dbReference>
<proteinExistence type="predicted"/>
<protein>
    <submittedName>
        <fullName evidence="1">Uncharacterized protein</fullName>
    </submittedName>
</protein>
<dbReference type="EMBL" id="QUSG01000028">
    <property type="protein sequence ID" value="KAA3520646.1"/>
    <property type="molecule type" value="Genomic_DNA"/>
</dbReference>
<accession>A0A7J4WXM7</accession>
<sequence length="238" mass="27015">MHAFQTSSPSAGSRRERKRLRGRAFSLLKIYRTKLMAKDAALLSELHKLIGQRMDAGQIAQPSQIVEEVFKNKPLTSPHADFYRAFAKKELVKVVTRMLKRIGMSDDPASPQMVFPGHTRLVKSYPVIRNGERALVPISLCTPRELSDHMLLLRKQAKGCENHAAELEEYVASKISLEEAQALRIIRKRPRSSRPDFRKPTRSDHLSEHDIKACSSCSQCCELRFTNRSLNTRSAPHA</sequence>
<dbReference type="AlphaFoldDB" id="A0A7J4WXM7"/>